<evidence type="ECO:0000313" key="9">
    <source>
        <dbReference type="EMBL" id="GEO06564.1"/>
    </source>
</evidence>
<keyword evidence="10" id="KW-1185">Reference proteome</keyword>
<feature type="domain" description="ABC3 transporter permease C-terminal" evidence="7">
    <location>
        <begin position="639"/>
        <end position="748"/>
    </location>
</feature>
<feature type="transmembrane region" description="Helical" evidence="6">
    <location>
        <begin position="721"/>
        <end position="744"/>
    </location>
</feature>
<keyword evidence="4 6" id="KW-1133">Transmembrane helix</keyword>
<gene>
    <name evidence="9" type="ORF">AAE02nite_42280</name>
</gene>
<evidence type="ECO:0000259" key="7">
    <source>
        <dbReference type="Pfam" id="PF02687"/>
    </source>
</evidence>
<evidence type="ECO:0000256" key="2">
    <source>
        <dbReference type="ARBA" id="ARBA00022475"/>
    </source>
</evidence>
<evidence type="ECO:0000256" key="3">
    <source>
        <dbReference type="ARBA" id="ARBA00022692"/>
    </source>
</evidence>
<dbReference type="GO" id="GO:0005886">
    <property type="term" value="C:plasma membrane"/>
    <property type="evidence" value="ECO:0007669"/>
    <property type="project" value="UniProtKB-SubCell"/>
</dbReference>
<accession>A0A512B3M5</accession>
<name>A0A512B3M5_9BACT</name>
<dbReference type="InterPro" id="IPR003838">
    <property type="entry name" value="ABC3_permease_C"/>
</dbReference>
<evidence type="ECO:0000259" key="8">
    <source>
        <dbReference type="Pfam" id="PF12704"/>
    </source>
</evidence>
<dbReference type="Proteomes" id="UP000321532">
    <property type="component" value="Unassembled WGS sequence"/>
</dbReference>
<comment type="caution">
    <text evidence="9">The sequence shown here is derived from an EMBL/GenBank/DDBJ whole genome shotgun (WGS) entry which is preliminary data.</text>
</comment>
<dbReference type="AlphaFoldDB" id="A0A512B3M5"/>
<dbReference type="InterPro" id="IPR050250">
    <property type="entry name" value="Macrolide_Exporter_MacB"/>
</dbReference>
<evidence type="ECO:0000256" key="4">
    <source>
        <dbReference type="ARBA" id="ARBA00022989"/>
    </source>
</evidence>
<feature type="domain" description="MacB-like periplasmic core" evidence="8">
    <location>
        <begin position="15"/>
        <end position="202"/>
    </location>
</feature>
<feature type="transmembrane region" description="Helical" evidence="6">
    <location>
        <begin position="638"/>
        <end position="657"/>
    </location>
</feature>
<feature type="domain" description="ABC3 transporter permease C-terminal" evidence="7">
    <location>
        <begin position="240"/>
        <end position="357"/>
    </location>
</feature>
<dbReference type="PANTHER" id="PTHR30572">
    <property type="entry name" value="MEMBRANE COMPONENT OF TRANSPORTER-RELATED"/>
    <property type="match status" value="1"/>
</dbReference>
<protein>
    <submittedName>
        <fullName evidence="9">ABC transporter permease</fullName>
    </submittedName>
</protein>
<organism evidence="9 10">
    <name type="scientific">Adhaeribacter aerolatus</name>
    <dbReference type="NCBI Taxonomy" id="670289"/>
    <lineage>
        <taxon>Bacteria</taxon>
        <taxon>Pseudomonadati</taxon>
        <taxon>Bacteroidota</taxon>
        <taxon>Cytophagia</taxon>
        <taxon>Cytophagales</taxon>
        <taxon>Hymenobacteraceae</taxon>
        <taxon>Adhaeribacter</taxon>
    </lineage>
</organism>
<comment type="subcellular location">
    <subcellularLocation>
        <location evidence="1">Cell membrane</location>
        <topology evidence="1">Multi-pass membrane protein</topology>
    </subcellularLocation>
</comment>
<dbReference type="InterPro" id="IPR025857">
    <property type="entry name" value="MacB_PCD"/>
</dbReference>
<dbReference type="EMBL" id="BJYS01000041">
    <property type="protein sequence ID" value="GEO06564.1"/>
    <property type="molecule type" value="Genomic_DNA"/>
</dbReference>
<dbReference type="Pfam" id="PF02687">
    <property type="entry name" value="FtsX"/>
    <property type="match status" value="2"/>
</dbReference>
<keyword evidence="3 6" id="KW-0812">Transmembrane</keyword>
<dbReference type="Pfam" id="PF12704">
    <property type="entry name" value="MacB_PCD"/>
    <property type="match status" value="2"/>
</dbReference>
<keyword evidence="2" id="KW-1003">Cell membrane</keyword>
<evidence type="ECO:0000256" key="1">
    <source>
        <dbReference type="ARBA" id="ARBA00004651"/>
    </source>
</evidence>
<evidence type="ECO:0000256" key="5">
    <source>
        <dbReference type="ARBA" id="ARBA00023136"/>
    </source>
</evidence>
<dbReference type="GO" id="GO:0022857">
    <property type="term" value="F:transmembrane transporter activity"/>
    <property type="evidence" value="ECO:0007669"/>
    <property type="project" value="TreeGrafter"/>
</dbReference>
<feature type="transmembrane region" description="Helical" evidence="6">
    <location>
        <begin position="233"/>
        <end position="254"/>
    </location>
</feature>
<keyword evidence="5 6" id="KW-0472">Membrane</keyword>
<feature type="transmembrane region" description="Helical" evidence="6">
    <location>
        <begin position="331"/>
        <end position="354"/>
    </location>
</feature>
<proteinExistence type="predicted"/>
<feature type="transmembrane region" description="Helical" evidence="6">
    <location>
        <begin position="382"/>
        <end position="400"/>
    </location>
</feature>
<evidence type="ECO:0000256" key="6">
    <source>
        <dbReference type="SAM" id="Phobius"/>
    </source>
</evidence>
<dbReference type="PANTHER" id="PTHR30572:SF18">
    <property type="entry name" value="ABC-TYPE MACROLIDE FAMILY EXPORT SYSTEM PERMEASE COMPONENT 2"/>
    <property type="match status" value="1"/>
</dbReference>
<sequence>MALGLLVYQYYTIDSIQVNKDRMYYLKTYAPDGNGYSQTSFPLLYEIQKVAPEVEAATHIQSWNWPWLKYGSREAQGNTAYVDTDFFKVFSYKLKSGNRETALSQKFSVVISEALEKQLFGAGKGLGKIVAADDSILLTVTGVLEKISSNSSIKAEVLLPMALLSDTEDFKQGSNWYNTFASNYLLLHKGSDPKRLDQKINTIFQQYSPPEVKSNTVKTVPFAQITQEGDTNISAIVAVAAAVFILLIVMVNLLNLNAATMFTRTKEVAVRQMLGSGKRSIIIQFCVENALIMLVSLLAGYLVFTNFLLPQMNKIISPNFGEVIFQWQQDYLLVLLFALCILVLIVIAGSYPALHLTSVKVTDTIKGNISSKGDKKSVRNTFIGLQFTLAIILIGAALILNQQIGFMKMASLGFDKDNVVVINLDLAFKNPKTAAGKFEVILNSLRNNPYVNSFSTTREIPTQYWSNYNDYIDVETNKKVKLRQPNVDAGFARTYEIPVAQGRNFKDDLAASEGRSIMLNETAVKAFGWTNPVGKQIRPDGGDNEVLTIVGVMKDFHYSDLQKPIEPLVHAYRGKPGLDYSKYLSINLDMRHSKAVLTSIEKQFKGMPARRPFTYHYMNDLVGEQYNLLSGILKITNYVAFLTIAIACMGMLGLIALSTRRRVKEIGIRKVLGASVLDITALISKDFVRIILVAIIIATPIAWYAMHIWLQDFAYQIKIQWWMFALAGVLAIFIALITISFLAIKAAVANPVKSLRTE</sequence>
<evidence type="ECO:0000313" key="10">
    <source>
        <dbReference type="Proteomes" id="UP000321532"/>
    </source>
</evidence>
<feature type="domain" description="MacB-like periplasmic core" evidence="8">
    <location>
        <begin position="447"/>
        <end position="556"/>
    </location>
</feature>
<feature type="transmembrane region" description="Helical" evidence="6">
    <location>
        <begin position="281"/>
        <end position="304"/>
    </location>
</feature>
<reference evidence="9 10" key="1">
    <citation type="submission" date="2019-07" db="EMBL/GenBank/DDBJ databases">
        <title>Whole genome shotgun sequence of Adhaeribacter aerolatus NBRC 106133.</title>
        <authorList>
            <person name="Hosoyama A."/>
            <person name="Uohara A."/>
            <person name="Ohji S."/>
            <person name="Ichikawa N."/>
        </authorList>
    </citation>
    <scope>NUCLEOTIDE SEQUENCE [LARGE SCALE GENOMIC DNA]</scope>
    <source>
        <strain evidence="9 10">NBRC 106133</strain>
    </source>
</reference>
<feature type="transmembrane region" description="Helical" evidence="6">
    <location>
        <begin position="687"/>
        <end position="709"/>
    </location>
</feature>